<evidence type="ECO:0000256" key="5">
    <source>
        <dbReference type="SAM" id="MobiDB-lite"/>
    </source>
</evidence>
<keyword evidence="8" id="KW-0436">Ligase</keyword>
<dbReference type="InterPro" id="IPR051533">
    <property type="entry name" value="WaaL-like"/>
</dbReference>
<evidence type="ECO:0000256" key="2">
    <source>
        <dbReference type="ARBA" id="ARBA00022692"/>
    </source>
</evidence>
<comment type="caution">
    <text evidence="8">The sequence shown here is derived from an EMBL/GenBank/DDBJ whole genome shotgun (WGS) entry which is preliminary data.</text>
</comment>
<dbReference type="Proteomes" id="UP000268094">
    <property type="component" value="Unassembled WGS sequence"/>
</dbReference>
<feature type="transmembrane region" description="Helical" evidence="6">
    <location>
        <begin position="445"/>
        <end position="463"/>
    </location>
</feature>
<feature type="transmembrane region" description="Helical" evidence="6">
    <location>
        <begin position="204"/>
        <end position="226"/>
    </location>
</feature>
<feature type="region of interest" description="Disordered" evidence="5">
    <location>
        <begin position="505"/>
        <end position="527"/>
    </location>
</feature>
<evidence type="ECO:0000313" key="8">
    <source>
        <dbReference type="EMBL" id="RKG77453.1"/>
    </source>
</evidence>
<feature type="transmembrane region" description="Helical" evidence="6">
    <location>
        <begin position="262"/>
        <end position="279"/>
    </location>
</feature>
<feature type="transmembrane region" description="Helical" evidence="6">
    <location>
        <begin position="100"/>
        <end position="123"/>
    </location>
</feature>
<keyword evidence="3 6" id="KW-1133">Transmembrane helix</keyword>
<evidence type="ECO:0000313" key="9">
    <source>
        <dbReference type="Proteomes" id="UP000268094"/>
    </source>
</evidence>
<feature type="transmembrane region" description="Helical" evidence="6">
    <location>
        <begin position="35"/>
        <end position="51"/>
    </location>
</feature>
<feature type="transmembrane region" description="Helical" evidence="6">
    <location>
        <begin position="9"/>
        <end position="29"/>
    </location>
</feature>
<proteinExistence type="predicted"/>
<feature type="transmembrane region" description="Helical" evidence="6">
    <location>
        <begin position="309"/>
        <end position="328"/>
    </location>
</feature>
<evidence type="ECO:0000256" key="4">
    <source>
        <dbReference type="ARBA" id="ARBA00023136"/>
    </source>
</evidence>
<dbReference type="EMBL" id="RAVZ01000283">
    <property type="protein sequence ID" value="RKG77453.1"/>
    <property type="molecule type" value="Genomic_DNA"/>
</dbReference>
<dbReference type="PANTHER" id="PTHR37422">
    <property type="entry name" value="TEICHURONIC ACID BIOSYNTHESIS PROTEIN TUAE"/>
    <property type="match status" value="1"/>
</dbReference>
<dbReference type="OrthoDB" id="5489348at2"/>
<evidence type="ECO:0000256" key="1">
    <source>
        <dbReference type="ARBA" id="ARBA00004141"/>
    </source>
</evidence>
<dbReference type="PANTHER" id="PTHR37422:SF13">
    <property type="entry name" value="LIPOPOLYSACCHARIDE BIOSYNTHESIS PROTEIN PA4999-RELATED"/>
    <property type="match status" value="1"/>
</dbReference>
<keyword evidence="2 6" id="KW-0812">Transmembrane</keyword>
<protein>
    <submittedName>
        <fullName evidence="8">O-antigen ligase domain-containing protein</fullName>
    </submittedName>
</protein>
<feature type="transmembrane region" description="Helical" evidence="6">
    <location>
        <begin position="238"/>
        <end position="255"/>
    </location>
</feature>
<comment type="subcellular location">
    <subcellularLocation>
        <location evidence="1">Membrane</location>
        <topology evidence="1">Multi-pass membrane protein</topology>
    </subcellularLocation>
</comment>
<evidence type="ECO:0000259" key="7">
    <source>
        <dbReference type="Pfam" id="PF04932"/>
    </source>
</evidence>
<organism evidence="8 9">
    <name type="scientific">Corallococcus terminator</name>
    <dbReference type="NCBI Taxonomy" id="2316733"/>
    <lineage>
        <taxon>Bacteria</taxon>
        <taxon>Pseudomonadati</taxon>
        <taxon>Myxococcota</taxon>
        <taxon>Myxococcia</taxon>
        <taxon>Myxococcales</taxon>
        <taxon>Cystobacterineae</taxon>
        <taxon>Myxococcaceae</taxon>
        <taxon>Corallococcus</taxon>
    </lineage>
</organism>
<reference evidence="9" key="1">
    <citation type="submission" date="2018-09" db="EMBL/GenBank/DDBJ databases">
        <authorList>
            <person name="Livingstone P.G."/>
            <person name="Whitworth D.E."/>
        </authorList>
    </citation>
    <scope>NUCLEOTIDE SEQUENCE [LARGE SCALE GENOMIC DNA]</scope>
    <source>
        <strain evidence="9">CA054A</strain>
    </source>
</reference>
<feature type="transmembrane region" description="Helical" evidence="6">
    <location>
        <begin position="406"/>
        <end position="433"/>
    </location>
</feature>
<keyword evidence="4 6" id="KW-0472">Membrane</keyword>
<feature type="transmembrane region" description="Helical" evidence="6">
    <location>
        <begin position="469"/>
        <end position="496"/>
    </location>
</feature>
<feature type="transmembrane region" description="Helical" evidence="6">
    <location>
        <begin position="285"/>
        <end position="302"/>
    </location>
</feature>
<keyword evidence="9" id="KW-1185">Reference proteome</keyword>
<feature type="compositionally biased region" description="Basic and acidic residues" evidence="5">
    <location>
        <begin position="505"/>
        <end position="517"/>
    </location>
</feature>
<feature type="transmembrane region" description="Helical" evidence="6">
    <location>
        <begin position="175"/>
        <end position="192"/>
    </location>
</feature>
<feature type="transmembrane region" description="Helical" evidence="6">
    <location>
        <begin position="58"/>
        <end position="74"/>
    </location>
</feature>
<dbReference type="AlphaFoldDB" id="A0A3A8IJ29"/>
<gene>
    <name evidence="8" type="ORF">D7V88_30975</name>
</gene>
<dbReference type="Pfam" id="PF04932">
    <property type="entry name" value="Wzy_C"/>
    <property type="match status" value="1"/>
</dbReference>
<dbReference type="GO" id="GO:0016020">
    <property type="term" value="C:membrane"/>
    <property type="evidence" value="ECO:0007669"/>
    <property type="project" value="UniProtKB-SubCell"/>
</dbReference>
<dbReference type="NCBIfam" id="NF041870">
    <property type="entry name" value="Wzy_EPS"/>
    <property type="match status" value="1"/>
</dbReference>
<evidence type="ECO:0000256" key="3">
    <source>
        <dbReference type="ARBA" id="ARBA00022989"/>
    </source>
</evidence>
<feature type="domain" description="O-antigen ligase-related" evidence="7">
    <location>
        <begin position="269"/>
        <end position="419"/>
    </location>
</feature>
<sequence>MTFAPSRAAWLQYIVMVAGLGAVTLGAAAVGNGDPIVTLAPTLALTVAWVIWKLPLRYLALTVLYLVLAVDYTPERPQSMFWPSPLFPLGKLLFTQMHELVGIGALRFPLIDGLIIGSIGIGIWRRAKKSTIDPPVVPIPRPLAVVLAISFFSIMWMEVWGIIRGGDIKNSLWQWHQAAVLPLVAMMYHYSLRGPEDWPVVARTIILAALTKSAVSTYFALVVIPAQGLEVEYTTCHSDSMTFICAITICIARWLEKPRSGHAIRGILIIILVGIGMFFNDRRLAYVSLVGGLAAAYFFNPWTPLKKFITRGLIACSPLLIVYFLVGWNSSSGVFKPVATFRSIIEGQHAEGELDYRDIENLNLIATWNTNPLLGTGYGHEFLEPYPLPNIAFVFPTYRFHPHNSLLGLLAFGGWLGFTGVWMYLVVTVYLAARSYHRAYAAEHRTACLVIVGVVASYLNQVFGDMGIISYICTFQVAVMSVIAGKLSMVTGAWPWPQREKVLGLKRAEPPPPEEPRPVTVDAGQVA</sequence>
<dbReference type="GO" id="GO:0016874">
    <property type="term" value="F:ligase activity"/>
    <property type="evidence" value="ECO:0007669"/>
    <property type="project" value="UniProtKB-KW"/>
</dbReference>
<name>A0A3A8IJ29_9BACT</name>
<dbReference type="InterPro" id="IPR007016">
    <property type="entry name" value="O-antigen_ligase-rel_domated"/>
</dbReference>
<dbReference type="RefSeq" id="WP_120544225.1">
    <property type="nucleotide sequence ID" value="NZ_RAVZ01000283.1"/>
</dbReference>
<accession>A0A3A8IJ29</accession>
<feature type="transmembrane region" description="Helical" evidence="6">
    <location>
        <begin position="143"/>
        <end position="163"/>
    </location>
</feature>
<evidence type="ECO:0000256" key="6">
    <source>
        <dbReference type="SAM" id="Phobius"/>
    </source>
</evidence>